<reference evidence="2 3" key="1">
    <citation type="submission" date="2017-07" db="EMBL/GenBank/DDBJ databases">
        <title>Genome Sequence of Antarctobacter heliothermus Strain SMS3 Isolated from a culture of the Diatom Skeletonema marinoi.</title>
        <authorList>
            <person name="Topel M."/>
            <person name="Pinder M.I.M."/>
            <person name="Johansson O.N."/>
            <person name="Kourtchenko O."/>
            <person name="Godhe A."/>
            <person name="Clarke A.K."/>
        </authorList>
    </citation>
    <scope>NUCLEOTIDE SEQUENCE [LARGE SCALE GENOMIC DNA]</scope>
    <source>
        <strain evidence="2 3">SMS3</strain>
    </source>
</reference>
<keyword evidence="1" id="KW-1133">Transmembrane helix</keyword>
<protein>
    <submittedName>
        <fullName evidence="2">Uncharacterized protein</fullName>
    </submittedName>
</protein>
<proteinExistence type="predicted"/>
<feature type="transmembrane region" description="Helical" evidence="1">
    <location>
        <begin position="6"/>
        <end position="24"/>
    </location>
</feature>
<keyword evidence="3" id="KW-1185">Reference proteome</keyword>
<evidence type="ECO:0000313" key="3">
    <source>
        <dbReference type="Proteomes" id="UP000203589"/>
    </source>
</evidence>
<dbReference type="Proteomes" id="UP000203589">
    <property type="component" value="Chromosome"/>
</dbReference>
<dbReference type="AlphaFoldDB" id="A0A222E6J0"/>
<evidence type="ECO:0000256" key="1">
    <source>
        <dbReference type="SAM" id="Phobius"/>
    </source>
</evidence>
<name>A0A222E6J0_9RHOB</name>
<dbReference type="KEGG" id="aht:ANTHELSMS3_03183"/>
<keyword evidence="1" id="KW-0812">Transmembrane</keyword>
<keyword evidence="1" id="KW-0472">Membrane</keyword>
<accession>A0A222E6J0</accession>
<sequence length="190" mass="20844">MRILSIVLAFVAFGVGVVFFYARYDRYQQNQRIEAQNVRKADSNKLVKAINGLDSRSRDCSDWFVGLTTGQYAEASTTDNVAISFSETCASSMVTRADELGALISRLADKDPEPGRASLLAESRALAEVYRSQSDDFDKAYTLMIQASGPSARASLAPQVAQLINRAIPAINRSLSALEDARKSYIYPES</sequence>
<dbReference type="EMBL" id="CP022540">
    <property type="protein sequence ID" value="ASP21833.1"/>
    <property type="molecule type" value="Genomic_DNA"/>
</dbReference>
<dbReference type="OrthoDB" id="7855264at2"/>
<evidence type="ECO:0000313" key="2">
    <source>
        <dbReference type="EMBL" id="ASP21833.1"/>
    </source>
</evidence>
<gene>
    <name evidence="2" type="ORF">ANTHELSMS3_03183</name>
</gene>
<dbReference type="RefSeq" id="WP_094035688.1">
    <property type="nucleotide sequence ID" value="NZ_CP022540.1"/>
</dbReference>
<organism evidence="2 3">
    <name type="scientific">Antarctobacter heliothermus</name>
    <dbReference type="NCBI Taxonomy" id="74033"/>
    <lineage>
        <taxon>Bacteria</taxon>
        <taxon>Pseudomonadati</taxon>
        <taxon>Pseudomonadota</taxon>
        <taxon>Alphaproteobacteria</taxon>
        <taxon>Rhodobacterales</taxon>
        <taxon>Roseobacteraceae</taxon>
        <taxon>Antarctobacter</taxon>
    </lineage>
</organism>